<keyword evidence="2" id="KW-1185">Reference proteome</keyword>
<protein>
    <submittedName>
        <fullName evidence="1">Uncharacterized protein</fullName>
    </submittedName>
</protein>
<accession>A0ABS8TSB2</accession>
<reference evidence="1" key="1">
    <citation type="submission" date="2021-11" db="EMBL/GenBank/DDBJ databases">
        <title>Genome sequence of Xylella taiwanensis PLS432.</title>
        <authorList>
            <person name="Weng L.-W."/>
            <person name="Su C.-C."/>
            <person name="Tsai C.-W."/>
            <person name="Kuo C.-H."/>
        </authorList>
    </citation>
    <scope>NUCLEOTIDE SEQUENCE</scope>
    <source>
        <strain evidence="1">PLS432</strain>
    </source>
</reference>
<organism evidence="1 2">
    <name type="scientific">Xylella taiwanensis</name>
    <dbReference type="NCBI Taxonomy" id="1444770"/>
    <lineage>
        <taxon>Bacteria</taxon>
        <taxon>Pseudomonadati</taxon>
        <taxon>Pseudomonadota</taxon>
        <taxon>Gammaproteobacteria</taxon>
        <taxon>Lysobacterales</taxon>
        <taxon>Lysobacteraceae</taxon>
        <taxon>Xylella</taxon>
    </lineage>
</organism>
<name>A0ABS8TSB2_9GAMM</name>
<gene>
    <name evidence="1" type="ORF">LPH55_05755</name>
</gene>
<dbReference type="EMBL" id="JAJPPU010000002">
    <property type="protein sequence ID" value="MCD8472979.1"/>
    <property type="molecule type" value="Genomic_DNA"/>
</dbReference>
<dbReference type="RefSeq" id="WP_152536604.1">
    <property type="nucleotide sequence ID" value="NZ_CP087676.1"/>
</dbReference>
<dbReference type="Proteomes" id="UP001430701">
    <property type="component" value="Unassembled WGS sequence"/>
</dbReference>
<sequence>MNIHTEPTRLVGHRLHFLFNGGMVRVQGSTTAEMIERQLLISRAADLEGEATELAAMLDVSLQALCDFKACRLDGGWSEVSVQGGL</sequence>
<evidence type="ECO:0000313" key="2">
    <source>
        <dbReference type="Proteomes" id="UP001430701"/>
    </source>
</evidence>
<proteinExistence type="predicted"/>
<evidence type="ECO:0000313" key="1">
    <source>
        <dbReference type="EMBL" id="MCD8472979.1"/>
    </source>
</evidence>
<comment type="caution">
    <text evidence="1">The sequence shown here is derived from an EMBL/GenBank/DDBJ whole genome shotgun (WGS) entry which is preliminary data.</text>
</comment>